<name>A0ABY2CFM9_METMH</name>
<organism evidence="1 2">
    <name type="scientific">Methylomonas methanica</name>
    <dbReference type="NCBI Taxonomy" id="421"/>
    <lineage>
        <taxon>Bacteria</taxon>
        <taxon>Pseudomonadati</taxon>
        <taxon>Pseudomonadota</taxon>
        <taxon>Gammaproteobacteria</taxon>
        <taxon>Methylococcales</taxon>
        <taxon>Methylococcaceae</taxon>
        <taxon>Methylomonas</taxon>
    </lineage>
</organism>
<sequence length="86" mass="9951">MQRCSEMLFLSKMPEPLPTNSTIRITMACLYWGITKRDVKVNTQMPRPFLPISGMDRLIRRVFCLIALYCERCELEPSAIEQALIA</sequence>
<dbReference type="EMBL" id="SMCN01000039">
    <property type="protein sequence ID" value="TCV74200.1"/>
    <property type="molecule type" value="Genomic_DNA"/>
</dbReference>
<protein>
    <submittedName>
        <fullName evidence="1">Uncharacterized protein</fullName>
    </submittedName>
</protein>
<proteinExistence type="predicted"/>
<accession>A0ABY2CFM9</accession>
<comment type="caution">
    <text evidence="1">The sequence shown here is derived from an EMBL/GenBank/DDBJ whole genome shotgun (WGS) entry which is preliminary data.</text>
</comment>
<gene>
    <name evidence="1" type="ORF">EDE11_13914</name>
</gene>
<dbReference type="Proteomes" id="UP000295649">
    <property type="component" value="Unassembled WGS sequence"/>
</dbReference>
<keyword evidence="2" id="KW-1185">Reference proteome</keyword>
<reference evidence="1 2" key="1">
    <citation type="submission" date="2019-03" db="EMBL/GenBank/DDBJ databases">
        <title>Systems level insights into methane cycling in arid and semi-arid ecosystems.</title>
        <authorList>
            <person name="Kalyuzhnaya M."/>
        </authorList>
    </citation>
    <scope>NUCLEOTIDE SEQUENCE [LARGE SCALE GENOMIC DNA]</scope>
    <source>
        <strain evidence="1 2">S-1</strain>
    </source>
</reference>
<evidence type="ECO:0000313" key="2">
    <source>
        <dbReference type="Proteomes" id="UP000295649"/>
    </source>
</evidence>
<evidence type="ECO:0000313" key="1">
    <source>
        <dbReference type="EMBL" id="TCV74200.1"/>
    </source>
</evidence>